<comment type="subcellular location">
    <subcellularLocation>
        <location evidence="1">Membrane</location>
        <topology evidence="1">Multi-pass membrane protein</topology>
    </subcellularLocation>
</comment>
<gene>
    <name evidence="11" type="ORF">Sjap_013144</name>
</gene>
<dbReference type="Proteomes" id="UP001417504">
    <property type="component" value="Unassembled WGS sequence"/>
</dbReference>
<feature type="compositionally biased region" description="Basic and acidic residues" evidence="7">
    <location>
        <begin position="724"/>
        <end position="751"/>
    </location>
</feature>
<dbReference type="EMBL" id="JBBNAE010000005">
    <property type="protein sequence ID" value="KAK9123542.1"/>
    <property type="molecule type" value="Genomic_DNA"/>
</dbReference>
<evidence type="ECO:0000259" key="9">
    <source>
        <dbReference type="PROSITE" id="PS50893"/>
    </source>
</evidence>
<feature type="compositionally biased region" description="Acidic residues" evidence="7">
    <location>
        <begin position="43"/>
        <end position="57"/>
    </location>
</feature>
<feature type="region of interest" description="Disordered" evidence="7">
    <location>
        <begin position="18"/>
        <end position="58"/>
    </location>
</feature>
<dbReference type="Gene3D" id="1.20.1560.10">
    <property type="entry name" value="ABC transporter type 1, transmembrane domain"/>
    <property type="match status" value="2"/>
</dbReference>
<dbReference type="PANTHER" id="PTHR24222">
    <property type="entry name" value="ABC TRANSPORTER B FAMILY"/>
    <property type="match status" value="1"/>
</dbReference>
<dbReference type="SUPFAM" id="SSF90123">
    <property type="entry name" value="ABC transporter transmembrane region"/>
    <property type="match status" value="1"/>
</dbReference>
<feature type="transmembrane region" description="Helical" evidence="8">
    <location>
        <begin position="300"/>
        <end position="327"/>
    </location>
</feature>
<dbReference type="FunFam" id="3.40.50.300:FF:001683">
    <property type="entry name" value="ABC transporter B family member 20"/>
    <property type="match status" value="1"/>
</dbReference>
<feature type="domain" description="ABC transporter" evidence="9">
    <location>
        <begin position="401"/>
        <end position="636"/>
    </location>
</feature>
<dbReference type="InterPro" id="IPR036640">
    <property type="entry name" value="ABC1_TM_sf"/>
</dbReference>
<evidence type="ECO:0000256" key="6">
    <source>
        <dbReference type="ARBA" id="ARBA00023136"/>
    </source>
</evidence>
<feature type="transmembrane region" description="Helical" evidence="8">
    <location>
        <begin position="342"/>
        <end position="360"/>
    </location>
</feature>
<evidence type="ECO:0000256" key="8">
    <source>
        <dbReference type="SAM" id="Phobius"/>
    </source>
</evidence>
<dbReference type="GO" id="GO:0005886">
    <property type="term" value="C:plasma membrane"/>
    <property type="evidence" value="ECO:0007669"/>
    <property type="project" value="TreeGrafter"/>
</dbReference>
<dbReference type="PROSITE" id="PS50893">
    <property type="entry name" value="ABC_TRANSPORTER_2"/>
    <property type="match status" value="1"/>
</dbReference>
<dbReference type="AlphaFoldDB" id="A0AAP0IZB6"/>
<evidence type="ECO:0000313" key="11">
    <source>
        <dbReference type="EMBL" id="KAK9123542.1"/>
    </source>
</evidence>
<dbReference type="InterPro" id="IPR003593">
    <property type="entry name" value="AAA+_ATPase"/>
</dbReference>
<feature type="transmembrane region" description="Helical" evidence="8">
    <location>
        <begin position="869"/>
        <end position="892"/>
    </location>
</feature>
<feature type="region of interest" description="Disordered" evidence="7">
    <location>
        <begin position="662"/>
        <end position="795"/>
    </location>
</feature>
<dbReference type="InterPro" id="IPR039421">
    <property type="entry name" value="Type_1_exporter"/>
</dbReference>
<protein>
    <recommendedName>
        <fullName evidence="13">ABC transporter B family member 20</fullName>
    </recommendedName>
</protein>
<keyword evidence="4" id="KW-0067">ATP-binding</keyword>
<keyword evidence="12" id="KW-1185">Reference proteome</keyword>
<dbReference type="Gene3D" id="3.40.50.300">
    <property type="entry name" value="P-loop containing nucleotide triphosphate hydrolases"/>
    <property type="match status" value="1"/>
</dbReference>
<dbReference type="CDD" id="cd18577">
    <property type="entry name" value="ABC_6TM_Pgp_ABCB1_D1_like"/>
    <property type="match status" value="1"/>
</dbReference>
<dbReference type="GO" id="GO:0140359">
    <property type="term" value="F:ABC-type transporter activity"/>
    <property type="evidence" value="ECO:0007669"/>
    <property type="project" value="InterPro"/>
</dbReference>
<dbReference type="PROSITE" id="PS50929">
    <property type="entry name" value="ABC_TM1F"/>
    <property type="match status" value="1"/>
</dbReference>
<evidence type="ECO:0000313" key="12">
    <source>
        <dbReference type="Proteomes" id="UP001417504"/>
    </source>
</evidence>
<dbReference type="InterPro" id="IPR011527">
    <property type="entry name" value="ABC1_TM_dom"/>
</dbReference>
<feature type="domain" description="ABC transmembrane type-1" evidence="10">
    <location>
        <begin position="126"/>
        <end position="368"/>
    </location>
</feature>
<feature type="transmembrane region" description="Helical" evidence="8">
    <location>
        <begin position="842"/>
        <end position="857"/>
    </location>
</feature>
<evidence type="ECO:0008006" key="13">
    <source>
        <dbReference type="Google" id="ProtNLM"/>
    </source>
</evidence>
<comment type="caution">
    <text evidence="11">The sequence shown here is derived from an EMBL/GenBank/DDBJ whole genome shotgun (WGS) entry which is preliminary data.</text>
</comment>
<dbReference type="GO" id="GO:0016887">
    <property type="term" value="F:ATP hydrolysis activity"/>
    <property type="evidence" value="ECO:0007669"/>
    <property type="project" value="InterPro"/>
</dbReference>
<evidence type="ECO:0000256" key="1">
    <source>
        <dbReference type="ARBA" id="ARBA00004141"/>
    </source>
</evidence>
<keyword evidence="3" id="KW-0547">Nucleotide-binding</keyword>
<dbReference type="SUPFAM" id="SSF52540">
    <property type="entry name" value="P-loop containing nucleoside triphosphate hydrolases"/>
    <property type="match status" value="1"/>
</dbReference>
<reference evidence="11 12" key="1">
    <citation type="submission" date="2024-01" db="EMBL/GenBank/DDBJ databases">
        <title>Genome assemblies of Stephania.</title>
        <authorList>
            <person name="Yang L."/>
        </authorList>
    </citation>
    <scope>NUCLEOTIDE SEQUENCE [LARGE SCALE GENOMIC DNA]</scope>
    <source>
        <strain evidence="11">QJT</strain>
        <tissue evidence="11">Leaf</tissue>
    </source>
</reference>
<dbReference type="PANTHER" id="PTHR24222:SF52">
    <property type="entry name" value="ABC TRANSPORTER B FAMILY MEMBER 20-RELATED"/>
    <property type="match status" value="1"/>
</dbReference>
<name>A0AAP0IZB6_9MAGN</name>
<organism evidence="11 12">
    <name type="scientific">Stephania japonica</name>
    <dbReference type="NCBI Taxonomy" id="461633"/>
    <lineage>
        <taxon>Eukaryota</taxon>
        <taxon>Viridiplantae</taxon>
        <taxon>Streptophyta</taxon>
        <taxon>Embryophyta</taxon>
        <taxon>Tracheophyta</taxon>
        <taxon>Spermatophyta</taxon>
        <taxon>Magnoliopsida</taxon>
        <taxon>Ranunculales</taxon>
        <taxon>Menispermaceae</taxon>
        <taxon>Menispermoideae</taxon>
        <taxon>Cissampelideae</taxon>
        <taxon>Stephania</taxon>
    </lineage>
</organism>
<evidence type="ECO:0000256" key="4">
    <source>
        <dbReference type="ARBA" id="ARBA00022840"/>
    </source>
</evidence>
<evidence type="ECO:0000256" key="3">
    <source>
        <dbReference type="ARBA" id="ARBA00022741"/>
    </source>
</evidence>
<evidence type="ECO:0000259" key="10">
    <source>
        <dbReference type="PROSITE" id="PS50929"/>
    </source>
</evidence>
<dbReference type="Pfam" id="PF00005">
    <property type="entry name" value="ABC_tran"/>
    <property type="match status" value="1"/>
</dbReference>
<sequence length="893" mass="99030">MMISRGLFGWSPPHIQPLTPVSEVSEPPESPSPYLDSSTEPVPLEDDGGVEETEEMEPPPAAVPFSRLFACADGFDWFLMVVGSLAAAAHGTALVVYLHFFGKVIHLLNFRDPLTPETTDELFREFAHVSCWILTGERQTAVIRSKYVQVLLNQDMSFFDTYGNNGDIVSQVLSDVLLIQSAISEKVGNYIHNMATFFGGLVIGLINCWQIALITLATGPFIVAAVEYQTYFCTGLLKTFKMHMLKLRAVRNRPKAHMRLWLPERPEAVSYIRTLYAFTNETLAKYSYATSLQATLRYGILISLVQGLGLGFTYGLAICSCALQLWVGRFLVSHGKAHGGEIVTALFAVILSGLGLNQAATNFYSFEQGRIAAYRLYEMISRSTASINQDGNILPSVQGNIEFRNVYFSYLSRPEIPILSGFYLTVPARKTVALVGRNGSGKSSIIPLMERFYDPTLGEVLLDGENIKSLKLEWLRSQIGLVTQEPALLSLSIRDNIAYGRSATPDQIEEAAKTAHAHTFISSLEKGYDTQVGRAGMALTEEQKIKLSIARAVLSNPSILLLDEVTGGLDFEAERAVQEALDILMLGRSTIIIARRLSLIRNADYIAVMEEGQLVEMGTHDELITLDGLYAELLRCEEAAKLPKRTPIRNYKEAATFHIEKDSSASHSFQEPASPKMVKSSSLQRVHGIHSFNPSDTSFNSQEASKVHSPSSDQLVENGTPSDMIDKEPSMKRQDSFEMRLPKLPKIDVHSAKRPASNASDPESPISPLLTSDPKNERSHSKTFSRPLNQFDDLPIKRKDPKDVLHQKPPSFWRLAELSFAEWLYALLGSIGAAIFGSFNPLLAYVLALIVIAYYNDHRHHLRHEVDKWCLIIACMGVVTVVYPISCSTSILA</sequence>
<keyword evidence="2 8" id="KW-0812">Transmembrane</keyword>
<feature type="transmembrane region" description="Helical" evidence="8">
    <location>
        <begin position="190"/>
        <end position="212"/>
    </location>
</feature>
<dbReference type="InterPro" id="IPR027417">
    <property type="entry name" value="P-loop_NTPase"/>
</dbReference>
<dbReference type="GO" id="GO:0005524">
    <property type="term" value="F:ATP binding"/>
    <property type="evidence" value="ECO:0007669"/>
    <property type="project" value="UniProtKB-KW"/>
</dbReference>
<feature type="compositionally biased region" description="Polar residues" evidence="7">
    <location>
        <begin position="692"/>
        <end position="721"/>
    </location>
</feature>
<evidence type="ECO:0000256" key="2">
    <source>
        <dbReference type="ARBA" id="ARBA00022692"/>
    </source>
</evidence>
<proteinExistence type="predicted"/>
<feature type="transmembrane region" description="Helical" evidence="8">
    <location>
        <begin position="77"/>
        <end position="101"/>
    </location>
</feature>
<evidence type="ECO:0000256" key="7">
    <source>
        <dbReference type="SAM" id="MobiDB-lite"/>
    </source>
</evidence>
<accession>A0AAP0IZB6</accession>
<dbReference type="InterPro" id="IPR003439">
    <property type="entry name" value="ABC_transporter-like_ATP-bd"/>
</dbReference>
<keyword evidence="5 8" id="KW-1133">Transmembrane helix</keyword>
<keyword evidence="6 8" id="KW-0472">Membrane</keyword>
<evidence type="ECO:0000256" key="5">
    <source>
        <dbReference type="ARBA" id="ARBA00022989"/>
    </source>
</evidence>
<dbReference type="SMART" id="SM00382">
    <property type="entry name" value="AAA"/>
    <property type="match status" value="1"/>
</dbReference>
<dbReference type="Pfam" id="PF00664">
    <property type="entry name" value="ABC_membrane"/>
    <property type="match status" value="2"/>
</dbReference>